<dbReference type="SUPFAM" id="SSF50630">
    <property type="entry name" value="Acid proteases"/>
    <property type="match status" value="2"/>
</dbReference>
<feature type="signal peptide" evidence="1">
    <location>
        <begin position="1"/>
        <end position="18"/>
    </location>
</feature>
<gene>
    <name evidence="2" type="ORF">EO081_08460</name>
</gene>
<dbReference type="CDD" id="cd05483">
    <property type="entry name" value="retropepsin_like_bacteria"/>
    <property type="match status" value="2"/>
</dbReference>
<dbReference type="Proteomes" id="UP000292347">
    <property type="component" value="Unassembled WGS sequence"/>
</dbReference>
<evidence type="ECO:0000256" key="1">
    <source>
        <dbReference type="SAM" id="SignalP"/>
    </source>
</evidence>
<evidence type="ECO:0008006" key="4">
    <source>
        <dbReference type="Google" id="ProtNLM"/>
    </source>
</evidence>
<keyword evidence="1" id="KW-0732">Signal</keyword>
<dbReference type="AlphaFoldDB" id="A0A4Q2IRZ6"/>
<organism evidence="2 3">
    <name type="scientific">Sphingomonas desiccabilis</name>
    <dbReference type="NCBI Taxonomy" id="429134"/>
    <lineage>
        <taxon>Bacteria</taxon>
        <taxon>Pseudomonadati</taxon>
        <taxon>Pseudomonadota</taxon>
        <taxon>Alphaproteobacteria</taxon>
        <taxon>Sphingomonadales</taxon>
        <taxon>Sphingomonadaceae</taxon>
        <taxon>Sphingomonas</taxon>
    </lineage>
</organism>
<dbReference type="EMBL" id="SDPT01000002">
    <property type="protein sequence ID" value="RXZ31285.1"/>
    <property type="molecule type" value="Genomic_DNA"/>
</dbReference>
<dbReference type="InterPro" id="IPR021109">
    <property type="entry name" value="Peptidase_aspartic_dom_sf"/>
</dbReference>
<dbReference type="GO" id="GO:0006508">
    <property type="term" value="P:proteolysis"/>
    <property type="evidence" value="ECO:0007669"/>
    <property type="project" value="InterPro"/>
</dbReference>
<dbReference type="OrthoDB" id="107347at2"/>
<sequence length="312" mass="33153">MWRRMLAVAALVAAPALAQQVAPGPTGVIAPEEVVDELAITEADLRMTVPVSVAGSTPWPFVIDTGSERTVIAAELARRLALAPGPVRRVTTMAGTAPASTALVPELRVGTLAIKGIEAPVFLRANLGAVGMLGIDALQGHKVEIDFDRETMTLLPSRRRRPPRPQPDEIVVVAKSLYGQLIVTDAHWRGRRIAVVLDTGSSLTVGNPALLALGRRPPPLLGQVTMIAVTGAAIPANSYRLDRVEIGGVTFEGVPVVIADVAPFHRFGLTDRPALLLGMDALRLFRAVDIDFANRAIVLRLPRAARMGATGR</sequence>
<feature type="chain" id="PRO_5020783145" description="Peptidase A2 domain-containing protein" evidence="1">
    <location>
        <begin position="19"/>
        <end position="312"/>
    </location>
</feature>
<dbReference type="GO" id="GO:0004190">
    <property type="term" value="F:aspartic-type endopeptidase activity"/>
    <property type="evidence" value="ECO:0007669"/>
    <property type="project" value="InterPro"/>
</dbReference>
<dbReference type="Pfam" id="PF13650">
    <property type="entry name" value="Asp_protease_2"/>
    <property type="match status" value="2"/>
</dbReference>
<dbReference type="InterPro" id="IPR001969">
    <property type="entry name" value="Aspartic_peptidase_AS"/>
</dbReference>
<dbReference type="PROSITE" id="PS00141">
    <property type="entry name" value="ASP_PROTEASE"/>
    <property type="match status" value="1"/>
</dbReference>
<evidence type="ECO:0000313" key="3">
    <source>
        <dbReference type="Proteomes" id="UP000292347"/>
    </source>
</evidence>
<reference evidence="2 3" key="1">
    <citation type="submission" date="2019-01" db="EMBL/GenBank/DDBJ databases">
        <title>Sphingomonas mucosissima sp. nov. and Sphingomonas desiccabilis sp. nov., from biological soil crusts in the Colorado Plateau, USA.</title>
        <authorList>
            <person name="Zhu D."/>
        </authorList>
    </citation>
    <scope>NUCLEOTIDE SEQUENCE [LARGE SCALE GENOMIC DNA]</scope>
    <source>
        <strain evidence="2 3">CP1D</strain>
    </source>
</reference>
<accession>A0A4Q2IRZ6</accession>
<dbReference type="InterPro" id="IPR034122">
    <property type="entry name" value="Retropepsin-like_bacterial"/>
</dbReference>
<name>A0A4Q2IRZ6_9SPHN</name>
<evidence type="ECO:0000313" key="2">
    <source>
        <dbReference type="EMBL" id="RXZ31285.1"/>
    </source>
</evidence>
<keyword evidence="3" id="KW-1185">Reference proteome</keyword>
<comment type="caution">
    <text evidence="2">The sequence shown here is derived from an EMBL/GenBank/DDBJ whole genome shotgun (WGS) entry which is preliminary data.</text>
</comment>
<protein>
    <recommendedName>
        <fullName evidence="4">Peptidase A2 domain-containing protein</fullName>
    </recommendedName>
</protein>
<dbReference type="Gene3D" id="2.40.70.10">
    <property type="entry name" value="Acid Proteases"/>
    <property type="match status" value="2"/>
</dbReference>
<proteinExistence type="predicted"/>